<sequence length="200" mass="23080">MSLFKTLLIIIIIIIVVLVNYRPDERSIEPLHDLLDDYQEESLRSRYGDARSFNHSETRRIYNLLLSEAQKAVLKSNEGTDRKAYTCSKMRFQARRYARSRDGTYQGPLTEMALQLRDSYVHGVKYLPTALRKDLSDSLAIQKPILLHTAMVVRQTYYCLAPTLSRGECPSYVFLRVVRGKGDTDILDSCMRSNKGFNEM</sequence>
<dbReference type="OrthoDB" id="258431at2759"/>
<evidence type="ECO:0000313" key="3">
    <source>
        <dbReference type="Proteomes" id="UP000674179"/>
    </source>
</evidence>
<reference evidence="2 3" key="1">
    <citation type="submission" date="2021-02" db="EMBL/GenBank/DDBJ databases">
        <title>Leishmania (Mundinia) enrietti genome sequencing and assembly.</title>
        <authorList>
            <person name="Almutairi H."/>
            <person name="Gatherer D."/>
        </authorList>
    </citation>
    <scope>NUCLEOTIDE SEQUENCE [LARGE SCALE GENOMIC DNA]</scope>
    <source>
        <strain evidence="2">CUR178</strain>
    </source>
</reference>
<keyword evidence="1" id="KW-0472">Membrane</keyword>
<keyword evidence="3" id="KW-1185">Reference proteome</keyword>
<dbReference type="Proteomes" id="UP000674179">
    <property type="component" value="Chromosome 32"/>
</dbReference>
<proteinExistence type="predicted"/>
<keyword evidence="1" id="KW-0812">Transmembrane</keyword>
<dbReference type="EMBL" id="JAFHKP010000032">
    <property type="protein sequence ID" value="KAG5471124.1"/>
    <property type="molecule type" value="Genomic_DNA"/>
</dbReference>
<feature type="transmembrane region" description="Helical" evidence="1">
    <location>
        <begin position="6"/>
        <end position="22"/>
    </location>
</feature>
<dbReference type="RefSeq" id="XP_067690294.1">
    <property type="nucleotide sequence ID" value="XM_067834191.1"/>
</dbReference>
<name>A0A836KCB2_LEIEN</name>
<evidence type="ECO:0000256" key="1">
    <source>
        <dbReference type="SAM" id="Phobius"/>
    </source>
</evidence>
<gene>
    <name evidence="2" type="ORF">CUR178_02435</name>
</gene>
<dbReference type="GeneID" id="94169701"/>
<dbReference type="AlphaFoldDB" id="A0A836KCB2"/>
<organism evidence="2 3">
    <name type="scientific">Leishmania enriettii</name>
    <dbReference type="NCBI Taxonomy" id="5663"/>
    <lineage>
        <taxon>Eukaryota</taxon>
        <taxon>Discoba</taxon>
        <taxon>Euglenozoa</taxon>
        <taxon>Kinetoplastea</taxon>
        <taxon>Metakinetoplastina</taxon>
        <taxon>Trypanosomatida</taxon>
        <taxon>Trypanosomatidae</taxon>
        <taxon>Leishmaniinae</taxon>
        <taxon>Leishmania</taxon>
    </lineage>
</organism>
<keyword evidence="1" id="KW-1133">Transmembrane helix</keyword>
<dbReference type="KEGG" id="lenr:94169701"/>
<protein>
    <submittedName>
        <fullName evidence="2">Uncharacterized protein</fullName>
    </submittedName>
</protein>
<accession>A0A836KCB2</accession>
<evidence type="ECO:0000313" key="2">
    <source>
        <dbReference type="EMBL" id="KAG5471124.1"/>
    </source>
</evidence>
<comment type="caution">
    <text evidence="2">The sequence shown here is derived from an EMBL/GenBank/DDBJ whole genome shotgun (WGS) entry which is preliminary data.</text>
</comment>